<feature type="domain" description="Ferritin/DPS" evidence="3">
    <location>
        <begin position="21"/>
        <end position="158"/>
    </location>
</feature>
<dbReference type="InterPro" id="IPR023188">
    <property type="entry name" value="DPS_DNA-bd_CS"/>
</dbReference>
<dbReference type="Proteomes" id="UP000189956">
    <property type="component" value="Unassembled WGS sequence"/>
</dbReference>
<dbReference type="PRINTS" id="PR01346">
    <property type="entry name" value="HELNAPAPROT"/>
</dbReference>
<protein>
    <submittedName>
        <fullName evidence="4">Starvation-inducible DNA-binding protein</fullName>
    </submittedName>
</protein>
<evidence type="ECO:0000313" key="5">
    <source>
        <dbReference type="Proteomes" id="UP000189956"/>
    </source>
</evidence>
<organism evidence="4 5">
    <name type="scientific">Porphyromonas cangingivalis</name>
    <dbReference type="NCBI Taxonomy" id="36874"/>
    <lineage>
        <taxon>Bacteria</taxon>
        <taxon>Pseudomonadati</taxon>
        <taxon>Bacteroidota</taxon>
        <taxon>Bacteroidia</taxon>
        <taxon>Bacteroidales</taxon>
        <taxon>Porphyromonadaceae</taxon>
        <taxon>Porphyromonas</taxon>
    </lineage>
</organism>
<evidence type="ECO:0000313" key="4">
    <source>
        <dbReference type="EMBL" id="SJZ67486.1"/>
    </source>
</evidence>
<evidence type="ECO:0000256" key="2">
    <source>
        <dbReference type="RuleBase" id="RU003875"/>
    </source>
</evidence>
<evidence type="ECO:0000259" key="3">
    <source>
        <dbReference type="Pfam" id="PF00210"/>
    </source>
</evidence>
<keyword evidence="4" id="KW-0238">DNA-binding</keyword>
<dbReference type="InterPro" id="IPR008331">
    <property type="entry name" value="Ferritin_DPS_dom"/>
</dbReference>
<accession>A0A1T4MKX1</accession>
<dbReference type="Pfam" id="PF00210">
    <property type="entry name" value="Ferritin"/>
    <property type="match status" value="1"/>
</dbReference>
<dbReference type="EMBL" id="FUWL01000013">
    <property type="protein sequence ID" value="SJZ67486.1"/>
    <property type="molecule type" value="Genomic_DNA"/>
</dbReference>
<dbReference type="CDD" id="cd01043">
    <property type="entry name" value="DPS"/>
    <property type="match status" value="1"/>
</dbReference>
<dbReference type="PIRSF" id="PIRSF005900">
    <property type="entry name" value="Dps"/>
    <property type="match status" value="1"/>
</dbReference>
<sequence>MNTNILSILNIKADYAQEMNAKLNKLAATLHVYYSNLRGFHWHVEGKSFFTFHEELEKMYDAEAERIDEVAERILQLGGVPVRLYADIEKLSEIKQSEIITCSSEISKNLLETVAVLIRLEREIATLAADNNDDVTAGMMSEYIAGQEKLVWMLTAFLK</sequence>
<dbReference type="Gene3D" id="1.20.1260.10">
    <property type="match status" value="1"/>
</dbReference>
<dbReference type="RefSeq" id="WP_231551975.1">
    <property type="nucleotide sequence ID" value="NZ_FUWL01000013.1"/>
</dbReference>
<proteinExistence type="inferred from homology"/>
<dbReference type="InterPro" id="IPR009078">
    <property type="entry name" value="Ferritin-like_SF"/>
</dbReference>
<dbReference type="GO" id="GO:0016722">
    <property type="term" value="F:oxidoreductase activity, acting on metal ions"/>
    <property type="evidence" value="ECO:0007669"/>
    <property type="project" value="InterPro"/>
</dbReference>
<name>A0A1T4MKX1_PORCN</name>
<dbReference type="PANTHER" id="PTHR42932">
    <property type="entry name" value="GENERAL STRESS PROTEIN 20U"/>
    <property type="match status" value="1"/>
</dbReference>
<dbReference type="PANTHER" id="PTHR42932:SF1">
    <property type="entry name" value="GENERAL STRESS PROTEIN 20U"/>
    <property type="match status" value="1"/>
</dbReference>
<evidence type="ECO:0000256" key="1">
    <source>
        <dbReference type="ARBA" id="ARBA00009497"/>
    </source>
</evidence>
<dbReference type="InterPro" id="IPR012347">
    <property type="entry name" value="Ferritin-like"/>
</dbReference>
<reference evidence="4 5" key="1">
    <citation type="submission" date="2017-02" db="EMBL/GenBank/DDBJ databases">
        <authorList>
            <person name="Peterson S.W."/>
        </authorList>
    </citation>
    <scope>NUCLEOTIDE SEQUENCE [LARGE SCALE GENOMIC DNA]</scope>
    <source>
        <strain evidence="4 5">ATCC 700135</strain>
    </source>
</reference>
<dbReference type="GO" id="GO:0003677">
    <property type="term" value="F:DNA binding"/>
    <property type="evidence" value="ECO:0007669"/>
    <property type="project" value="UniProtKB-KW"/>
</dbReference>
<dbReference type="AlphaFoldDB" id="A0A1T4MKX1"/>
<dbReference type="PROSITE" id="PS00819">
    <property type="entry name" value="DPS_2"/>
    <property type="match status" value="1"/>
</dbReference>
<dbReference type="SUPFAM" id="SSF47240">
    <property type="entry name" value="Ferritin-like"/>
    <property type="match status" value="1"/>
</dbReference>
<dbReference type="InterPro" id="IPR002177">
    <property type="entry name" value="DPS_DNA-bd"/>
</dbReference>
<dbReference type="GO" id="GO:0008199">
    <property type="term" value="F:ferric iron binding"/>
    <property type="evidence" value="ECO:0007669"/>
    <property type="project" value="InterPro"/>
</dbReference>
<comment type="similarity">
    <text evidence="1 2">Belongs to the Dps family.</text>
</comment>
<gene>
    <name evidence="4" type="ORF">SAMN02745205_01573</name>
</gene>